<evidence type="ECO:0000256" key="1">
    <source>
        <dbReference type="SAM" id="MobiDB-lite"/>
    </source>
</evidence>
<organism evidence="2 3">
    <name type="scientific">Byssochlamys spectabilis (strain No. 5 / NBRC 109023)</name>
    <name type="common">Paecilomyces variotii</name>
    <dbReference type="NCBI Taxonomy" id="1356009"/>
    <lineage>
        <taxon>Eukaryota</taxon>
        <taxon>Fungi</taxon>
        <taxon>Dikarya</taxon>
        <taxon>Ascomycota</taxon>
        <taxon>Pezizomycotina</taxon>
        <taxon>Eurotiomycetes</taxon>
        <taxon>Eurotiomycetidae</taxon>
        <taxon>Eurotiales</taxon>
        <taxon>Thermoascaceae</taxon>
        <taxon>Paecilomyces</taxon>
    </lineage>
</organism>
<dbReference type="AlphaFoldDB" id="V5G0S6"/>
<dbReference type="Proteomes" id="UP000018001">
    <property type="component" value="Unassembled WGS sequence"/>
</dbReference>
<dbReference type="InParanoid" id="V5G0S6"/>
<dbReference type="HOGENOM" id="CLU_1184868_0_0_1"/>
<feature type="region of interest" description="Disordered" evidence="1">
    <location>
        <begin position="214"/>
        <end position="234"/>
    </location>
</feature>
<proteinExistence type="predicted"/>
<gene>
    <name evidence="2" type="ORF">PVAR5_3078</name>
</gene>
<keyword evidence="3" id="KW-1185">Reference proteome</keyword>
<comment type="caution">
    <text evidence="2">The sequence shown here is derived from an EMBL/GenBank/DDBJ whole genome shotgun (WGS) entry which is preliminary data.</text>
</comment>
<feature type="compositionally biased region" description="Polar residues" evidence="1">
    <location>
        <begin position="77"/>
        <end position="98"/>
    </location>
</feature>
<dbReference type="OrthoDB" id="5278907at2759"/>
<protein>
    <submittedName>
        <fullName evidence="2">Uncharacterized protein</fullName>
    </submittedName>
</protein>
<evidence type="ECO:0000313" key="3">
    <source>
        <dbReference type="Proteomes" id="UP000018001"/>
    </source>
</evidence>
<accession>V5G0S6</accession>
<name>V5G0S6_BYSSN</name>
<reference evidence="3" key="1">
    <citation type="journal article" date="2014" name="Genome Announc.">
        <title>Draft genome sequence of the formaldehyde-resistant fungus Byssochlamys spectabilis No. 5 (anamorph Paecilomyces variotii No. 5) (NBRC109023).</title>
        <authorList>
            <person name="Oka T."/>
            <person name="Ekino K."/>
            <person name="Fukuda K."/>
            <person name="Nomura Y."/>
        </authorList>
    </citation>
    <scope>NUCLEOTIDE SEQUENCE [LARGE SCALE GENOMIC DNA]</scope>
    <source>
        <strain evidence="3">No. 5 / NBRC 109023</strain>
    </source>
</reference>
<feature type="region of interest" description="Disordered" evidence="1">
    <location>
        <begin position="74"/>
        <end position="126"/>
    </location>
</feature>
<sequence>MLWGGWLIIASGPTCESRSRRAQPADSYDDDVDGDLHELLSKPHGMLPLDVLLTLGHAGMQFLHNALPRSPFRARPFSSTPSIQSSLFRQTDKTQSSRPPSPAEEYTEHPHESQPPEDVDSGVYYSPYQPKRSWPPDMSKLSKKHQFRLERKYRRRAALKYARPRWTKATKLVQWGIIGWQDGIVLIYAVLFMDWDPKDNPVEEVRKEFFSGVNSIFSSPQPPSPAHRGEDKEK</sequence>
<evidence type="ECO:0000313" key="2">
    <source>
        <dbReference type="EMBL" id="GAD94452.1"/>
    </source>
</evidence>
<dbReference type="EMBL" id="BAUL01000092">
    <property type="protein sequence ID" value="GAD94452.1"/>
    <property type="molecule type" value="Genomic_DNA"/>
</dbReference>
<dbReference type="eggNOG" id="ENOG502SFC0">
    <property type="taxonomic scope" value="Eukaryota"/>
</dbReference>